<name>A0A4Y2CH28_ARAVE</name>
<dbReference type="InterPro" id="IPR036397">
    <property type="entry name" value="RNaseH_sf"/>
</dbReference>
<organism evidence="2 3">
    <name type="scientific">Araneus ventricosus</name>
    <name type="common">Orbweaver spider</name>
    <name type="synonym">Epeira ventricosa</name>
    <dbReference type="NCBI Taxonomy" id="182803"/>
    <lineage>
        <taxon>Eukaryota</taxon>
        <taxon>Metazoa</taxon>
        <taxon>Ecdysozoa</taxon>
        <taxon>Arthropoda</taxon>
        <taxon>Chelicerata</taxon>
        <taxon>Arachnida</taxon>
        <taxon>Araneae</taxon>
        <taxon>Araneomorphae</taxon>
        <taxon>Entelegynae</taxon>
        <taxon>Araneoidea</taxon>
        <taxon>Araneidae</taxon>
        <taxon>Araneus</taxon>
    </lineage>
</organism>
<proteinExistence type="predicted"/>
<evidence type="ECO:0000256" key="1">
    <source>
        <dbReference type="SAM" id="SignalP"/>
    </source>
</evidence>
<feature type="chain" id="PRO_5021358759" evidence="1">
    <location>
        <begin position="17"/>
        <end position="90"/>
    </location>
</feature>
<dbReference type="GO" id="GO:0003676">
    <property type="term" value="F:nucleic acid binding"/>
    <property type="evidence" value="ECO:0007669"/>
    <property type="project" value="InterPro"/>
</dbReference>
<gene>
    <name evidence="2" type="ORF">AVEN_203195_1</name>
</gene>
<reference evidence="2 3" key="1">
    <citation type="journal article" date="2019" name="Sci. Rep.">
        <title>Orb-weaving spider Araneus ventricosus genome elucidates the spidroin gene catalogue.</title>
        <authorList>
            <person name="Kono N."/>
            <person name="Nakamura H."/>
            <person name="Ohtoshi R."/>
            <person name="Moran D.A.P."/>
            <person name="Shinohara A."/>
            <person name="Yoshida Y."/>
            <person name="Fujiwara M."/>
            <person name="Mori M."/>
            <person name="Tomita M."/>
            <person name="Arakawa K."/>
        </authorList>
    </citation>
    <scope>NUCLEOTIDE SEQUENCE [LARGE SCALE GENOMIC DNA]</scope>
</reference>
<evidence type="ECO:0000313" key="3">
    <source>
        <dbReference type="Proteomes" id="UP000499080"/>
    </source>
</evidence>
<keyword evidence="3" id="KW-1185">Reference proteome</keyword>
<dbReference type="Gene3D" id="3.30.420.10">
    <property type="entry name" value="Ribonuclease H-like superfamily/Ribonuclease H"/>
    <property type="match status" value="1"/>
</dbReference>
<comment type="caution">
    <text evidence="2">The sequence shown here is derived from an EMBL/GenBank/DDBJ whole genome shotgun (WGS) entry which is preliminary data.</text>
</comment>
<dbReference type="EMBL" id="BGPR01000193">
    <property type="protein sequence ID" value="GBM03630.1"/>
    <property type="molecule type" value="Genomic_DNA"/>
</dbReference>
<sequence length="90" mass="10465">MRHVLQTFLLSGIVLTLKITEYDSSPCDSRFRGEVLNFLEEYFDDYLIALDNPKDTGMDWPPYSPDLNPCDFSFFEQPKELSVSTTPYQD</sequence>
<accession>A0A4Y2CH28</accession>
<dbReference type="AlphaFoldDB" id="A0A4Y2CH28"/>
<feature type="signal peptide" evidence="1">
    <location>
        <begin position="1"/>
        <end position="16"/>
    </location>
</feature>
<dbReference type="Proteomes" id="UP000499080">
    <property type="component" value="Unassembled WGS sequence"/>
</dbReference>
<protein>
    <submittedName>
        <fullName evidence="2">Uncharacterized protein</fullName>
    </submittedName>
</protein>
<evidence type="ECO:0000313" key="2">
    <source>
        <dbReference type="EMBL" id="GBM03630.1"/>
    </source>
</evidence>
<keyword evidence="1" id="KW-0732">Signal</keyword>